<keyword evidence="2" id="KW-0472">Membrane</keyword>
<dbReference type="STRING" id="29524.SAMN02745171_00117"/>
<dbReference type="OrthoDB" id="1080139at2"/>
<dbReference type="EMBL" id="FUXE01000001">
    <property type="protein sequence ID" value="SJZ43796.1"/>
    <property type="molecule type" value="Genomic_DNA"/>
</dbReference>
<dbReference type="AlphaFoldDB" id="A0A1T4KN19"/>
<keyword evidence="4" id="KW-1185">Reference proteome</keyword>
<evidence type="ECO:0000256" key="2">
    <source>
        <dbReference type="SAM" id="Phobius"/>
    </source>
</evidence>
<evidence type="ECO:0000256" key="1">
    <source>
        <dbReference type="SAM" id="Coils"/>
    </source>
</evidence>
<keyword evidence="2" id="KW-0812">Transmembrane</keyword>
<sequence length="231" mass="26524">MNEQMNILLEVLEEIKQQNRELKTSVSNLASQPISTTTSSEEDGISLTDVARLIGQKIEIDGKFKSELTDVAIVLGKRIREIKDGITKTQERQAESIASLSEKIQETQSPPTVKKYYLFDVKRWVEWLIWGISLVLLACTIGWAVYLRNANQTHESYALRYRILRMEQGYSNPTIAHLDSLFSSESSSDTIRELRHQVSNYELAIQRQAELALQKQRLTEEQTSLSRQLQH</sequence>
<dbReference type="RefSeq" id="WP_078736086.1">
    <property type="nucleotide sequence ID" value="NZ_FUXE01000001.1"/>
</dbReference>
<feature type="coiled-coil region" evidence="1">
    <location>
        <begin position="1"/>
        <end position="32"/>
    </location>
</feature>
<name>A0A1T4KN19_9PORP</name>
<accession>A0A1T4KN19</accession>
<keyword evidence="2" id="KW-1133">Transmembrane helix</keyword>
<proteinExistence type="predicted"/>
<evidence type="ECO:0000313" key="3">
    <source>
        <dbReference type="EMBL" id="SJZ43796.1"/>
    </source>
</evidence>
<evidence type="ECO:0000313" key="4">
    <source>
        <dbReference type="Proteomes" id="UP000190121"/>
    </source>
</evidence>
<protein>
    <submittedName>
        <fullName evidence="3">Uncharacterized protein</fullName>
    </submittedName>
</protein>
<feature type="transmembrane region" description="Helical" evidence="2">
    <location>
        <begin position="124"/>
        <end position="146"/>
    </location>
</feature>
<organism evidence="3 4">
    <name type="scientific">Porphyromonas circumdentaria</name>
    <dbReference type="NCBI Taxonomy" id="29524"/>
    <lineage>
        <taxon>Bacteria</taxon>
        <taxon>Pseudomonadati</taxon>
        <taxon>Bacteroidota</taxon>
        <taxon>Bacteroidia</taxon>
        <taxon>Bacteroidales</taxon>
        <taxon>Porphyromonadaceae</taxon>
        <taxon>Porphyromonas</taxon>
    </lineage>
</organism>
<dbReference type="Proteomes" id="UP000190121">
    <property type="component" value="Unassembled WGS sequence"/>
</dbReference>
<reference evidence="4" key="1">
    <citation type="submission" date="2017-02" db="EMBL/GenBank/DDBJ databases">
        <authorList>
            <person name="Varghese N."/>
            <person name="Submissions S."/>
        </authorList>
    </citation>
    <scope>NUCLEOTIDE SEQUENCE [LARGE SCALE GENOMIC DNA]</scope>
    <source>
        <strain evidence="4">ATCC 51356</strain>
    </source>
</reference>
<keyword evidence="1" id="KW-0175">Coiled coil</keyword>
<gene>
    <name evidence="3" type="ORF">SAMN02745171_00117</name>
</gene>
<feature type="coiled-coil region" evidence="1">
    <location>
        <begin position="191"/>
        <end position="221"/>
    </location>
</feature>